<evidence type="ECO:0000313" key="1">
    <source>
        <dbReference type="EMBL" id="JAD53558.1"/>
    </source>
</evidence>
<dbReference type="AlphaFoldDB" id="A0A0A9AUM2"/>
<sequence length="41" mass="4725">MTCNPVVKKLTTGIRMWSLILLTTKPLTTIDDHTYMVVNKF</sequence>
<dbReference type="EMBL" id="GBRH01244337">
    <property type="protein sequence ID" value="JAD53558.1"/>
    <property type="molecule type" value="Transcribed_RNA"/>
</dbReference>
<protein>
    <submittedName>
        <fullName evidence="1">Uncharacterized protein</fullName>
    </submittedName>
</protein>
<organism evidence="1">
    <name type="scientific">Arundo donax</name>
    <name type="common">Giant reed</name>
    <name type="synonym">Donax arundinaceus</name>
    <dbReference type="NCBI Taxonomy" id="35708"/>
    <lineage>
        <taxon>Eukaryota</taxon>
        <taxon>Viridiplantae</taxon>
        <taxon>Streptophyta</taxon>
        <taxon>Embryophyta</taxon>
        <taxon>Tracheophyta</taxon>
        <taxon>Spermatophyta</taxon>
        <taxon>Magnoliopsida</taxon>
        <taxon>Liliopsida</taxon>
        <taxon>Poales</taxon>
        <taxon>Poaceae</taxon>
        <taxon>PACMAD clade</taxon>
        <taxon>Arundinoideae</taxon>
        <taxon>Arundineae</taxon>
        <taxon>Arundo</taxon>
    </lineage>
</organism>
<name>A0A0A9AUM2_ARUDO</name>
<reference evidence="1" key="1">
    <citation type="submission" date="2014-09" db="EMBL/GenBank/DDBJ databases">
        <authorList>
            <person name="Magalhaes I.L.F."/>
            <person name="Oliveira U."/>
            <person name="Santos F.R."/>
            <person name="Vidigal T.H.D.A."/>
            <person name="Brescovit A.D."/>
            <person name="Santos A.J."/>
        </authorList>
    </citation>
    <scope>NUCLEOTIDE SEQUENCE</scope>
    <source>
        <tissue evidence="1">Shoot tissue taken approximately 20 cm above the soil surface</tissue>
    </source>
</reference>
<proteinExistence type="predicted"/>
<reference evidence="1" key="2">
    <citation type="journal article" date="2015" name="Data Brief">
        <title>Shoot transcriptome of the giant reed, Arundo donax.</title>
        <authorList>
            <person name="Barrero R.A."/>
            <person name="Guerrero F.D."/>
            <person name="Moolhuijzen P."/>
            <person name="Goolsby J.A."/>
            <person name="Tidwell J."/>
            <person name="Bellgard S.E."/>
            <person name="Bellgard M.I."/>
        </authorList>
    </citation>
    <scope>NUCLEOTIDE SEQUENCE</scope>
    <source>
        <tissue evidence="1">Shoot tissue taken approximately 20 cm above the soil surface</tissue>
    </source>
</reference>
<accession>A0A0A9AUM2</accession>